<comment type="caution">
    <text evidence="6">The sequence shown here is derived from an EMBL/GenBank/DDBJ whole genome shotgun (WGS) entry which is preliminary data.</text>
</comment>
<sequence length="191" mass="21986">MRQPTIVAFEGIDANAKEAQAALLEENLRGLGYKVKRVSFPRLDTPIGAVIGMWLRCEIELDEKAVGKLFEADFLDYQREMARISKENVDFIIIDHYELSNYYYFYMKDTPLSWYATMSDLTKRPDATFFLRTEVDANNAVLLKVQEAYLSLANASRRSVHTLDTSIGVEKMQKNILQAVHQLHLKKRVTC</sequence>
<dbReference type="Gene3D" id="3.40.50.300">
    <property type="entry name" value="P-loop containing nucleotide triphosphate hydrolases"/>
    <property type="match status" value="1"/>
</dbReference>
<keyword evidence="4" id="KW-0067">ATP-binding</keyword>
<proteinExistence type="inferred from homology"/>
<organism evidence="6 7">
    <name type="scientific">Brevibacillus fortis</name>
    <dbReference type="NCBI Taxonomy" id="2126352"/>
    <lineage>
        <taxon>Bacteria</taxon>
        <taxon>Bacillati</taxon>
        <taxon>Bacillota</taxon>
        <taxon>Bacilli</taxon>
        <taxon>Bacillales</taxon>
        <taxon>Paenibacillaceae</taxon>
        <taxon>Brevibacillus</taxon>
    </lineage>
</organism>
<keyword evidence="6" id="KW-0418">Kinase</keyword>
<evidence type="ECO:0000256" key="3">
    <source>
        <dbReference type="ARBA" id="ARBA00022741"/>
    </source>
</evidence>
<dbReference type="GO" id="GO:0004798">
    <property type="term" value="F:dTMP kinase activity"/>
    <property type="evidence" value="ECO:0007669"/>
    <property type="project" value="TreeGrafter"/>
</dbReference>
<evidence type="ECO:0000259" key="5">
    <source>
        <dbReference type="Pfam" id="PF02223"/>
    </source>
</evidence>
<dbReference type="InterPro" id="IPR039430">
    <property type="entry name" value="Thymidylate_kin-like_dom"/>
</dbReference>
<evidence type="ECO:0000313" key="6">
    <source>
        <dbReference type="EMBL" id="PSJ89448.1"/>
    </source>
</evidence>
<dbReference type="GO" id="GO:0005524">
    <property type="term" value="F:ATP binding"/>
    <property type="evidence" value="ECO:0007669"/>
    <property type="project" value="UniProtKB-KW"/>
</dbReference>
<dbReference type="SUPFAM" id="SSF52540">
    <property type="entry name" value="P-loop containing nucleoside triphosphate hydrolases"/>
    <property type="match status" value="1"/>
</dbReference>
<dbReference type="GO" id="GO:0006235">
    <property type="term" value="P:dTTP biosynthetic process"/>
    <property type="evidence" value="ECO:0007669"/>
    <property type="project" value="TreeGrafter"/>
</dbReference>
<evidence type="ECO:0000256" key="2">
    <source>
        <dbReference type="ARBA" id="ARBA00017144"/>
    </source>
</evidence>
<evidence type="ECO:0000256" key="1">
    <source>
        <dbReference type="ARBA" id="ARBA00009776"/>
    </source>
</evidence>
<feature type="domain" description="Thymidylate kinase-like" evidence="5">
    <location>
        <begin position="9"/>
        <end position="137"/>
    </location>
</feature>
<dbReference type="Pfam" id="PF02223">
    <property type="entry name" value="Thymidylate_kin"/>
    <property type="match status" value="1"/>
</dbReference>
<dbReference type="GO" id="GO:0006233">
    <property type="term" value="P:dTDP biosynthetic process"/>
    <property type="evidence" value="ECO:0007669"/>
    <property type="project" value="TreeGrafter"/>
</dbReference>
<keyword evidence="6" id="KW-0808">Transferase</keyword>
<dbReference type="GO" id="GO:0006227">
    <property type="term" value="P:dUDP biosynthetic process"/>
    <property type="evidence" value="ECO:0007669"/>
    <property type="project" value="TreeGrafter"/>
</dbReference>
<keyword evidence="7" id="KW-1185">Reference proteome</keyword>
<name>A0A2P7UR38_9BACL</name>
<dbReference type="AlphaFoldDB" id="A0A2P7UR38"/>
<dbReference type="InterPro" id="IPR027417">
    <property type="entry name" value="P-loop_NTPase"/>
</dbReference>
<dbReference type="GO" id="GO:0005737">
    <property type="term" value="C:cytoplasm"/>
    <property type="evidence" value="ECO:0007669"/>
    <property type="project" value="TreeGrafter"/>
</dbReference>
<dbReference type="EMBL" id="PXZM01000039">
    <property type="protein sequence ID" value="PSJ89448.1"/>
    <property type="molecule type" value="Genomic_DNA"/>
</dbReference>
<dbReference type="Proteomes" id="UP000240419">
    <property type="component" value="Unassembled WGS sequence"/>
</dbReference>
<gene>
    <name evidence="6" type="ORF">C7R93_23445</name>
</gene>
<dbReference type="PANTHER" id="PTHR10344">
    <property type="entry name" value="THYMIDYLATE KINASE"/>
    <property type="match status" value="1"/>
</dbReference>
<dbReference type="OrthoDB" id="9774907at2"/>
<evidence type="ECO:0000256" key="4">
    <source>
        <dbReference type="ARBA" id="ARBA00022840"/>
    </source>
</evidence>
<accession>A0A2P7UR38</accession>
<dbReference type="RefSeq" id="WP_106841080.1">
    <property type="nucleotide sequence ID" value="NZ_JBCNIW010000014.1"/>
</dbReference>
<reference evidence="6 7" key="1">
    <citation type="submission" date="2018-03" db="EMBL/GenBank/DDBJ databases">
        <title>Brevisbacillus phylogenomics.</title>
        <authorList>
            <person name="Dunlap C."/>
        </authorList>
    </citation>
    <scope>NUCLEOTIDE SEQUENCE [LARGE SCALE GENOMIC DNA]</scope>
    <source>
        <strain evidence="6 7">NRRL NRS-1210</strain>
    </source>
</reference>
<dbReference type="PANTHER" id="PTHR10344:SF4">
    <property type="entry name" value="UMP-CMP KINASE 2, MITOCHONDRIAL"/>
    <property type="match status" value="1"/>
</dbReference>
<comment type="similarity">
    <text evidence="1">Belongs to the thymidylate kinase family.</text>
</comment>
<keyword evidence="3" id="KW-0547">Nucleotide-binding</keyword>
<protein>
    <recommendedName>
        <fullName evidence="2">Thymidylate kinase</fullName>
    </recommendedName>
</protein>
<evidence type="ECO:0000313" key="7">
    <source>
        <dbReference type="Proteomes" id="UP000240419"/>
    </source>
</evidence>